<evidence type="ECO:0000259" key="9">
    <source>
        <dbReference type="Pfam" id="PF25967"/>
    </source>
</evidence>
<dbReference type="Pfam" id="PF25917">
    <property type="entry name" value="BSH_RND"/>
    <property type="match status" value="1"/>
</dbReference>
<proteinExistence type="inferred from homology"/>
<evidence type="ECO:0000259" key="8">
    <source>
        <dbReference type="Pfam" id="PF25954"/>
    </source>
</evidence>
<comment type="similarity">
    <text evidence="2">Belongs to the membrane fusion protein (MFP) (TC 8.A.1) family.</text>
</comment>
<sequence>MSMMLRSLLLVPVLMLAACNEETVAPKEIPRPVLSIIAMPSVPQENEFTGTIEPRYTADLGFQVFGRIISRNVDIGDRVSKGELIALLDPKIYEFAVNEAKASLSSAQAQLTNAKASELRFKALSKSGVSSASELDAAKQANETAEAGVSNAKAALQKAEEQLGYTKLKASFDGVVTAVEAQVGQVADAGDTIMTVARLDQRDAIVDIPESLVGRLRNASFVVTLQAFDAPPVNAKVREVSPEADSVTRTRRIRMTLDNPPDSYRLGSIISARSLDHQEAVMSLPLSALLEEDGKSFVWVVDEEHKTVRKQQISIGQKTKDEFIVLEGVESGMRIVTAGVHALMQDQEVSIGEEKRS</sequence>
<dbReference type="Pfam" id="PF25954">
    <property type="entry name" value="Beta-barrel_RND_2"/>
    <property type="match status" value="1"/>
</dbReference>
<dbReference type="RefSeq" id="WP_340274940.1">
    <property type="nucleotide sequence ID" value="NZ_JBAKIA010000009.1"/>
</dbReference>
<dbReference type="Pfam" id="PF25967">
    <property type="entry name" value="RND-MFP_C"/>
    <property type="match status" value="1"/>
</dbReference>
<dbReference type="InterPro" id="IPR058792">
    <property type="entry name" value="Beta-barrel_RND_2"/>
</dbReference>
<protein>
    <submittedName>
        <fullName evidence="10">Efflux RND transporter periplasmic adaptor subunit</fullName>
    </submittedName>
</protein>
<dbReference type="Gene3D" id="2.40.50.100">
    <property type="match status" value="1"/>
</dbReference>
<dbReference type="Pfam" id="PF25876">
    <property type="entry name" value="HH_MFP_RND"/>
    <property type="match status" value="1"/>
</dbReference>
<dbReference type="InterPro" id="IPR058627">
    <property type="entry name" value="MdtA-like_C"/>
</dbReference>
<dbReference type="InterPro" id="IPR058625">
    <property type="entry name" value="MdtA-like_BSH"/>
</dbReference>
<feature type="domain" description="Multidrug resistance protein MdtA-like barrel-sandwich hybrid" evidence="7">
    <location>
        <begin position="57"/>
        <end position="195"/>
    </location>
</feature>
<keyword evidence="5" id="KW-0732">Signal</keyword>
<evidence type="ECO:0000259" key="7">
    <source>
        <dbReference type="Pfam" id="PF25917"/>
    </source>
</evidence>
<dbReference type="PANTHER" id="PTHR30469">
    <property type="entry name" value="MULTIDRUG RESISTANCE PROTEIN MDTA"/>
    <property type="match status" value="1"/>
</dbReference>
<keyword evidence="4" id="KW-0175">Coiled coil</keyword>
<dbReference type="PROSITE" id="PS51257">
    <property type="entry name" value="PROKAR_LIPOPROTEIN"/>
    <property type="match status" value="1"/>
</dbReference>
<gene>
    <name evidence="10" type="ORF">V6575_13255</name>
</gene>
<evidence type="ECO:0000256" key="5">
    <source>
        <dbReference type="SAM" id="SignalP"/>
    </source>
</evidence>
<feature type="domain" description="CusB-like beta-barrel" evidence="8">
    <location>
        <begin position="206"/>
        <end position="267"/>
    </location>
</feature>
<dbReference type="NCBIfam" id="TIGR01730">
    <property type="entry name" value="RND_mfp"/>
    <property type="match status" value="1"/>
</dbReference>
<evidence type="ECO:0000313" key="10">
    <source>
        <dbReference type="EMBL" id="MEJ8475060.1"/>
    </source>
</evidence>
<dbReference type="InterPro" id="IPR006143">
    <property type="entry name" value="RND_pump_MFP"/>
</dbReference>
<feature type="chain" id="PRO_5045806022" evidence="5">
    <location>
        <begin position="18"/>
        <end position="357"/>
    </location>
</feature>
<keyword evidence="11" id="KW-1185">Reference proteome</keyword>
<organism evidence="10 11">
    <name type="scientific">Roseibium algae</name>
    <dbReference type="NCBI Taxonomy" id="3123038"/>
    <lineage>
        <taxon>Bacteria</taxon>
        <taxon>Pseudomonadati</taxon>
        <taxon>Pseudomonadota</taxon>
        <taxon>Alphaproteobacteria</taxon>
        <taxon>Hyphomicrobiales</taxon>
        <taxon>Stappiaceae</taxon>
        <taxon>Roseibium</taxon>
    </lineage>
</organism>
<feature type="signal peptide" evidence="5">
    <location>
        <begin position="1"/>
        <end position="17"/>
    </location>
</feature>
<feature type="domain" description="Multidrug resistance protein MdtA-like C-terminal permuted SH3" evidence="9">
    <location>
        <begin position="284"/>
        <end position="340"/>
    </location>
</feature>
<evidence type="ECO:0000256" key="4">
    <source>
        <dbReference type="SAM" id="Coils"/>
    </source>
</evidence>
<evidence type="ECO:0000256" key="1">
    <source>
        <dbReference type="ARBA" id="ARBA00004196"/>
    </source>
</evidence>
<keyword evidence="3" id="KW-0813">Transport</keyword>
<dbReference type="Gene3D" id="1.10.287.470">
    <property type="entry name" value="Helix hairpin bin"/>
    <property type="match status" value="1"/>
</dbReference>
<feature type="domain" description="Multidrug resistance protein MdtA-like alpha-helical hairpin" evidence="6">
    <location>
        <begin position="97"/>
        <end position="166"/>
    </location>
</feature>
<dbReference type="Gene3D" id="2.40.30.170">
    <property type="match status" value="1"/>
</dbReference>
<comment type="caution">
    <text evidence="10">The sequence shown here is derived from an EMBL/GenBank/DDBJ whole genome shotgun (WGS) entry which is preliminary data.</text>
</comment>
<accession>A0ABU8TLM6</accession>
<reference evidence="10 11" key="1">
    <citation type="submission" date="2024-02" db="EMBL/GenBank/DDBJ databases">
        <title>Roseibium algae sp. nov., isolated from marine alga (Grateloupia sp.), showing potential in myo-inositol conversion.</title>
        <authorList>
            <person name="Wang Y."/>
        </authorList>
    </citation>
    <scope>NUCLEOTIDE SEQUENCE [LARGE SCALE GENOMIC DNA]</scope>
    <source>
        <strain evidence="10 11">H3510</strain>
    </source>
</reference>
<dbReference type="SUPFAM" id="SSF111369">
    <property type="entry name" value="HlyD-like secretion proteins"/>
    <property type="match status" value="1"/>
</dbReference>
<dbReference type="PANTHER" id="PTHR30469:SF15">
    <property type="entry name" value="HLYD FAMILY OF SECRETION PROTEINS"/>
    <property type="match status" value="1"/>
</dbReference>
<dbReference type="Gene3D" id="2.40.420.20">
    <property type="match status" value="1"/>
</dbReference>
<dbReference type="EMBL" id="JBAKIA010000009">
    <property type="protein sequence ID" value="MEJ8475060.1"/>
    <property type="molecule type" value="Genomic_DNA"/>
</dbReference>
<evidence type="ECO:0000313" key="11">
    <source>
        <dbReference type="Proteomes" id="UP001385499"/>
    </source>
</evidence>
<dbReference type="InterPro" id="IPR058624">
    <property type="entry name" value="MdtA-like_HH"/>
</dbReference>
<comment type="subcellular location">
    <subcellularLocation>
        <location evidence="1">Cell envelope</location>
    </subcellularLocation>
</comment>
<evidence type="ECO:0000256" key="3">
    <source>
        <dbReference type="ARBA" id="ARBA00022448"/>
    </source>
</evidence>
<name>A0ABU8TLM6_9HYPH</name>
<dbReference type="Proteomes" id="UP001385499">
    <property type="component" value="Unassembled WGS sequence"/>
</dbReference>
<evidence type="ECO:0000259" key="6">
    <source>
        <dbReference type="Pfam" id="PF25876"/>
    </source>
</evidence>
<feature type="coiled-coil region" evidence="4">
    <location>
        <begin position="97"/>
        <end position="162"/>
    </location>
</feature>
<evidence type="ECO:0000256" key="2">
    <source>
        <dbReference type="ARBA" id="ARBA00009477"/>
    </source>
</evidence>